<comment type="caution">
    <text evidence="1">The sequence shown here is derived from an EMBL/GenBank/DDBJ whole genome shotgun (WGS) entry which is preliminary data.</text>
</comment>
<organism evidence="1">
    <name type="scientific">Sesamum latifolium</name>
    <dbReference type="NCBI Taxonomy" id="2727402"/>
    <lineage>
        <taxon>Eukaryota</taxon>
        <taxon>Viridiplantae</taxon>
        <taxon>Streptophyta</taxon>
        <taxon>Embryophyta</taxon>
        <taxon>Tracheophyta</taxon>
        <taxon>Spermatophyta</taxon>
        <taxon>Magnoliopsida</taxon>
        <taxon>eudicotyledons</taxon>
        <taxon>Gunneridae</taxon>
        <taxon>Pentapetalae</taxon>
        <taxon>asterids</taxon>
        <taxon>lamiids</taxon>
        <taxon>Lamiales</taxon>
        <taxon>Pedaliaceae</taxon>
        <taxon>Sesamum</taxon>
    </lineage>
</organism>
<dbReference type="PANTHER" id="PTHR33710">
    <property type="entry name" value="BNAC02G09200D PROTEIN"/>
    <property type="match status" value="1"/>
</dbReference>
<dbReference type="Gene3D" id="3.60.10.10">
    <property type="entry name" value="Endonuclease/exonuclease/phosphatase"/>
    <property type="match status" value="1"/>
</dbReference>
<evidence type="ECO:0008006" key="2">
    <source>
        <dbReference type="Google" id="ProtNLM"/>
    </source>
</evidence>
<dbReference type="EMBL" id="JACGWN010000005">
    <property type="protein sequence ID" value="KAL0449244.1"/>
    <property type="molecule type" value="Genomic_DNA"/>
</dbReference>
<proteinExistence type="predicted"/>
<evidence type="ECO:0000313" key="1">
    <source>
        <dbReference type="EMBL" id="KAL0449244.1"/>
    </source>
</evidence>
<dbReference type="AlphaFoldDB" id="A0AAW2X5W5"/>
<dbReference type="PANTHER" id="PTHR33710:SF62">
    <property type="entry name" value="DUF4283 DOMAIN PROTEIN"/>
    <property type="match status" value="1"/>
</dbReference>
<gene>
    <name evidence="1" type="ORF">Slati_1480800</name>
</gene>
<accession>A0AAW2X5W5</accession>
<reference evidence="1" key="2">
    <citation type="journal article" date="2024" name="Plant">
        <title>Genomic evolution and insights into agronomic trait innovations of Sesamum species.</title>
        <authorList>
            <person name="Miao H."/>
            <person name="Wang L."/>
            <person name="Qu L."/>
            <person name="Liu H."/>
            <person name="Sun Y."/>
            <person name="Le M."/>
            <person name="Wang Q."/>
            <person name="Wei S."/>
            <person name="Zheng Y."/>
            <person name="Lin W."/>
            <person name="Duan Y."/>
            <person name="Cao H."/>
            <person name="Xiong S."/>
            <person name="Wang X."/>
            <person name="Wei L."/>
            <person name="Li C."/>
            <person name="Ma Q."/>
            <person name="Ju M."/>
            <person name="Zhao R."/>
            <person name="Li G."/>
            <person name="Mu C."/>
            <person name="Tian Q."/>
            <person name="Mei H."/>
            <person name="Zhang T."/>
            <person name="Gao T."/>
            <person name="Zhang H."/>
        </authorList>
    </citation>
    <scope>NUCLEOTIDE SEQUENCE</scope>
    <source>
        <strain evidence="1">KEN1</strain>
    </source>
</reference>
<dbReference type="InterPro" id="IPR036691">
    <property type="entry name" value="Endo/exonu/phosph_ase_sf"/>
</dbReference>
<protein>
    <recommendedName>
        <fullName evidence="2">Endonuclease/exonuclease/phosphatase domain-containing protein</fullName>
    </recommendedName>
</protein>
<sequence>MPPRARWQINDFRQYLIDCDLQDMGFHGEFTWCNNREEAFTVKARLDRACCTTSWAEPFPLARVTHEETAASDHQLIWVDLEPNARALKSRQQRLFRFEATWTKDGSCVDVISSSWNSSIQGNPQSDFMQSIQSCRASLLDWNKNSFGNIVHQMKMLYKKISSLK</sequence>
<dbReference type="SUPFAM" id="SSF56219">
    <property type="entry name" value="DNase I-like"/>
    <property type="match status" value="1"/>
</dbReference>
<name>A0AAW2X5W5_9LAMI</name>
<reference evidence="1" key="1">
    <citation type="submission" date="2020-06" db="EMBL/GenBank/DDBJ databases">
        <authorList>
            <person name="Li T."/>
            <person name="Hu X."/>
            <person name="Zhang T."/>
            <person name="Song X."/>
            <person name="Zhang H."/>
            <person name="Dai N."/>
            <person name="Sheng W."/>
            <person name="Hou X."/>
            <person name="Wei L."/>
        </authorList>
    </citation>
    <scope>NUCLEOTIDE SEQUENCE</scope>
    <source>
        <strain evidence="1">KEN1</strain>
        <tissue evidence="1">Leaf</tissue>
    </source>
</reference>